<keyword evidence="8" id="KW-1185">Reference proteome</keyword>
<dbReference type="InterPro" id="IPR019402">
    <property type="entry name" value="CWH43_N"/>
</dbReference>
<dbReference type="AlphaFoldDB" id="A0A0D7BPB0"/>
<feature type="domain" description="CWH43-like N-terminal" evidence="6">
    <location>
        <begin position="11"/>
        <end position="222"/>
    </location>
</feature>
<name>A0A0D7BPB0_9AGAR</name>
<evidence type="ECO:0000313" key="7">
    <source>
        <dbReference type="EMBL" id="KIY72383.1"/>
    </source>
</evidence>
<feature type="transmembrane region" description="Helical" evidence="5">
    <location>
        <begin position="100"/>
        <end position="122"/>
    </location>
</feature>
<dbReference type="Pfam" id="PF10277">
    <property type="entry name" value="Frag1"/>
    <property type="match status" value="1"/>
</dbReference>
<dbReference type="GO" id="GO:0012505">
    <property type="term" value="C:endomembrane system"/>
    <property type="evidence" value="ECO:0007669"/>
    <property type="project" value="UniProtKB-SubCell"/>
</dbReference>
<organism evidence="7 8">
    <name type="scientific">Cylindrobasidium torrendii FP15055 ss-10</name>
    <dbReference type="NCBI Taxonomy" id="1314674"/>
    <lineage>
        <taxon>Eukaryota</taxon>
        <taxon>Fungi</taxon>
        <taxon>Dikarya</taxon>
        <taxon>Basidiomycota</taxon>
        <taxon>Agaricomycotina</taxon>
        <taxon>Agaricomycetes</taxon>
        <taxon>Agaricomycetidae</taxon>
        <taxon>Agaricales</taxon>
        <taxon>Marasmiineae</taxon>
        <taxon>Physalacriaceae</taxon>
        <taxon>Cylindrobasidium</taxon>
    </lineage>
</organism>
<dbReference type="InterPro" id="IPR050911">
    <property type="entry name" value="DRAM/TMEM150_Autophagy_Mod"/>
</dbReference>
<evidence type="ECO:0000256" key="4">
    <source>
        <dbReference type="ARBA" id="ARBA00023136"/>
    </source>
</evidence>
<comment type="subcellular location">
    <subcellularLocation>
        <location evidence="1">Endomembrane system</location>
        <topology evidence="1">Multi-pass membrane protein</topology>
    </subcellularLocation>
</comment>
<dbReference type="Proteomes" id="UP000054007">
    <property type="component" value="Unassembled WGS sequence"/>
</dbReference>
<dbReference type="OrthoDB" id="10032492at2759"/>
<sequence>MLSLARRHWAYVWIPLVTAFMWFSTLLSMLITWLCTGRPHYVSMDGSVPYISDIGADILKPWFIIGCSFTGVGFTLSLAIERILRHKGRLVPNMRTREKVFSVLSTIAAGIGGAGLILLSVFDTKRHSTLHRLFLLIFMVGVAFSALFTCIEYWWLAKDFKDAREIRIAYLAKAIIAILLVLLAIAFGIALYKSTDVGGYLEWTISFCFTLYLLTFYFDLRQSKGIETGALRSNTFLMRATRGRYTPPAPAVV</sequence>
<keyword evidence="3 5" id="KW-1133">Transmembrane helix</keyword>
<feature type="transmembrane region" description="Helical" evidence="5">
    <location>
        <begin position="62"/>
        <end position="80"/>
    </location>
</feature>
<gene>
    <name evidence="7" type="ORF">CYLTODRAFT_417968</name>
</gene>
<dbReference type="PANTHER" id="PTHR21324:SF2">
    <property type="entry name" value="EG:22E5.9 PROTEIN"/>
    <property type="match status" value="1"/>
</dbReference>
<dbReference type="STRING" id="1314674.A0A0D7BPB0"/>
<feature type="transmembrane region" description="Helical" evidence="5">
    <location>
        <begin position="12"/>
        <end position="34"/>
    </location>
</feature>
<dbReference type="PANTHER" id="PTHR21324">
    <property type="entry name" value="FASTING-INDUCIBLE INTEGRAL MEMBRANE PROTEIN TM6P1-RELATED"/>
    <property type="match status" value="1"/>
</dbReference>
<evidence type="ECO:0000256" key="5">
    <source>
        <dbReference type="SAM" id="Phobius"/>
    </source>
</evidence>
<evidence type="ECO:0000256" key="2">
    <source>
        <dbReference type="ARBA" id="ARBA00022692"/>
    </source>
</evidence>
<dbReference type="EMBL" id="KN880444">
    <property type="protein sequence ID" value="KIY72383.1"/>
    <property type="molecule type" value="Genomic_DNA"/>
</dbReference>
<keyword evidence="2 5" id="KW-0812">Transmembrane</keyword>
<feature type="transmembrane region" description="Helical" evidence="5">
    <location>
        <begin position="134"/>
        <end position="156"/>
    </location>
</feature>
<feature type="transmembrane region" description="Helical" evidence="5">
    <location>
        <begin position="198"/>
        <end position="218"/>
    </location>
</feature>
<evidence type="ECO:0000259" key="6">
    <source>
        <dbReference type="Pfam" id="PF10277"/>
    </source>
</evidence>
<keyword evidence="4 5" id="KW-0472">Membrane</keyword>
<evidence type="ECO:0000256" key="3">
    <source>
        <dbReference type="ARBA" id="ARBA00022989"/>
    </source>
</evidence>
<evidence type="ECO:0000313" key="8">
    <source>
        <dbReference type="Proteomes" id="UP000054007"/>
    </source>
</evidence>
<accession>A0A0D7BPB0</accession>
<reference evidence="7 8" key="1">
    <citation type="journal article" date="2015" name="Fungal Genet. Biol.">
        <title>Evolution of novel wood decay mechanisms in Agaricales revealed by the genome sequences of Fistulina hepatica and Cylindrobasidium torrendii.</title>
        <authorList>
            <person name="Floudas D."/>
            <person name="Held B.W."/>
            <person name="Riley R."/>
            <person name="Nagy L.G."/>
            <person name="Koehler G."/>
            <person name="Ransdell A.S."/>
            <person name="Younus H."/>
            <person name="Chow J."/>
            <person name="Chiniquy J."/>
            <person name="Lipzen A."/>
            <person name="Tritt A."/>
            <person name="Sun H."/>
            <person name="Haridas S."/>
            <person name="LaButti K."/>
            <person name="Ohm R.A."/>
            <person name="Kues U."/>
            <person name="Blanchette R.A."/>
            <person name="Grigoriev I.V."/>
            <person name="Minto R.E."/>
            <person name="Hibbett D.S."/>
        </authorList>
    </citation>
    <scope>NUCLEOTIDE SEQUENCE [LARGE SCALE GENOMIC DNA]</scope>
    <source>
        <strain evidence="7 8">FP15055 ss-10</strain>
    </source>
</reference>
<evidence type="ECO:0000256" key="1">
    <source>
        <dbReference type="ARBA" id="ARBA00004127"/>
    </source>
</evidence>
<feature type="transmembrane region" description="Helical" evidence="5">
    <location>
        <begin position="168"/>
        <end position="192"/>
    </location>
</feature>
<proteinExistence type="predicted"/>
<protein>
    <recommendedName>
        <fullName evidence="6">CWH43-like N-terminal domain-containing protein</fullName>
    </recommendedName>
</protein>
<dbReference type="GO" id="GO:0005886">
    <property type="term" value="C:plasma membrane"/>
    <property type="evidence" value="ECO:0007669"/>
    <property type="project" value="TreeGrafter"/>
</dbReference>